<dbReference type="EMBL" id="JARK01001408">
    <property type="protein sequence ID" value="EYC06985.1"/>
    <property type="molecule type" value="Genomic_DNA"/>
</dbReference>
<keyword evidence="1" id="KW-0812">Transmembrane</keyword>
<feature type="transmembrane region" description="Helical" evidence="1">
    <location>
        <begin position="36"/>
        <end position="55"/>
    </location>
</feature>
<protein>
    <submittedName>
        <fullName evidence="2">Uncharacterized protein</fullName>
    </submittedName>
</protein>
<dbReference type="Proteomes" id="UP000024635">
    <property type="component" value="Unassembled WGS sequence"/>
</dbReference>
<keyword evidence="1" id="KW-0472">Membrane</keyword>
<proteinExistence type="predicted"/>
<gene>
    <name evidence="2" type="primary">Acey_s0072.g632</name>
    <name evidence="2" type="ORF">Y032_0072g632</name>
</gene>
<dbReference type="AlphaFoldDB" id="A0A016TW00"/>
<evidence type="ECO:0000313" key="3">
    <source>
        <dbReference type="Proteomes" id="UP000024635"/>
    </source>
</evidence>
<keyword evidence="1" id="KW-1133">Transmembrane helix</keyword>
<accession>A0A016TW00</accession>
<organism evidence="2 3">
    <name type="scientific">Ancylostoma ceylanicum</name>
    <dbReference type="NCBI Taxonomy" id="53326"/>
    <lineage>
        <taxon>Eukaryota</taxon>
        <taxon>Metazoa</taxon>
        <taxon>Ecdysozoa</taxon>
        <taxon>Nematoda</taxon>
        <taxon>Chromadorea</taxon>
        <taxon>Rhabditida</taxon>
        <taxon>Rhabditina</taxon>
        <taxon>Rhabditomorpha</taxon>
        <taxon>Strongyloidea</taxon>
        <taxon>Ancylostomatidae</taxon>
        <taxon>Ancylostomatinae</taxon>
        <taxon>Ancylostoma</taxon>
    </lineage>
</organism>
<evidence type="ECO:0000256" key="1">
    <source>
        <dbReference type="SAM" id="Phobius"/>
    </source>
</evidence>
<sequence length="94" mass="10579">MRLRYKMDTIFVFSTSTNPYMQCFSHNFLLKILDSAFESGYLVPILGVFITWSAALDARHSSLSFTLLTISCTVLIVCVTLSEFISITCVNNIP</sequence>
<name>A0A016TW00_9BILA</name>
<keyword evidence="3" id="KW-1185">Reference proteome</keyword>
<comment type="caution">
    <text evidence="2">The sequence shown here is derived from an EMBL/GenBank/DDBJ whole genome shotgun (WGS) entry which is preliminary data.</text>
</comment>
<reference evidence="3" key="1">
    <citation type="journal article" date="2015" name="Nat. Genet.">
        <title>The genome and transcriptome of the zoonotic hookworm Ancylostoma ceylanicum identify infection-specific gene families.</title>
        <authorList>
            <person name="Schwarz E.M."/>
            <person name="Hu Y."/>
            <person name="Antoshechkin I."/>
            <person name="Miller M.M."/>
            <person name="Sternberg P.W."/>
            <person name="Aroian R.V."/>
        </authorList>
    </citation>
    <scope>NUCLEOTIDE SEQUENCE</scope>
    <source>
        <strain evidence="3">HY135</strain>
    </source>
</reference>
<evidence type="ECO:0000313" key="2">
    <source>
        <dbReference type="EMBL" id="EYC06985.1"/>
    </source>
</evidence>
<feature type="transmembrane region" description="Helical" evidence="1">
    <location>
        <begin position="67"/>
        <end position="90"/>
    </location>
</feature>